<sequence length="214" mass="24204">MHRTGLLMLLLLPATALSHPHAWIDLHVDVDIDDSQNVHTLTQTWVFDPVYTMLLLEEYERALPGADQTRQLEALRDRMMESMADYDHMTEVRLDQQPLEIAGAEETRIKIKDDEALKLRFTLKLDEPAPLTEGSLSYRIFDPTYYIEMLHPGEEAVRLKGTAEDCRVQIIEPRPNAAHLAQAAAVDLGGSADGLGRHFAQWVEIDCSRSGEDD</sequence>
<proteinExistence type="predicted"/>
<dbReference type="InterPro" id="IPR010412">
    <property type="entry name" value="DUF1007"/>
</dbReference>
<keyword evidence="1" id="KW-0732">Signal</keyword>
<gene>
    <name evidence="2" type="ORF">DFR31_2503</name>
</gene>
<evidence type="ECO:0000256" key="1">
    <source>
        <dbReference type="SAM" id="SignalP"/>
    </source>
</evidence>
<keyword evidence="3" id="KW-1185">Reference proteome</keyword>
<feature type="signal peptide" evidence="1">
    <location>
        <begin position="1"/>
        <end position="18"/>
    </location>
</feature>
<protein>
    <submittedName>
        <fullName evidence="2">ABC-type uncharacterized transport system substrate-binding protein</fullName>
    </submittedName>
</protein>
<name>A0A498BWW8_9GAMM</name>
<evidence type="ECO:0000313" key="2">
    <source>
        <dbReference type="EMBL" id="RLK46796.1"/>
    </source>
</evidence>
<dbReference type="EMBL" id="RCDA01000005">
    <property type="protein sequence ID" value="RLK46796.1"/>
    <property type="molecule type" value="Genomic_DNA"/>
</dbReference>
<dbReference type="Pfam" id="PF06226">
    <property type="entry name" value="DUF1007"/>
    <property type="match status" value="1"/>
</dbReference>
<dbReference type="Proteomes" id="UP000275461">
    <property type="component" value="Unassembled WGS sequence"/>
</dbReference>
<comment type="caution">
    <text evidence="2">The sequence shown here is derived from an EMBL/GenBank/DDBJ whole genome shotgun (WGS) entry which is preliminary data.</text>
</comment>
<accession>A0A498BWW8</accession>
<feature type="chain" id="PRO_5019738946" evidence="1">
    <location>
        <begin position="19"/>
        <end position="214"/>
    </location>
</feature>
<reference evidence="2 3" key="1">
    <citation type="submission" date="2018-10" db="EMBL/GenBank/DDBJ databases">
        <title>Genomic Encyclopedia of Type Strains, Phase IV (KMG-IV): sequencing the most valuable type-strain genomes for metagenomic binning, comparative biology and taxonomic classification.</title>
        <authorList>
            <person name="Goeker M."/>
        </authorList>
    </citation>
    <scope>NUCLEOTIDE SEQUENCE [LARGE SCALE GENOMIC DNA]</scope>
    <source>
        <strain evidence="2 3">DSM 12769</strain>
    </source>
</reference>
<organism evidence="2 3">
    <name type="scientific">Alkalispirillum mobile</name>
    <dbReference type="NCBI Taxonomy" id="85925"/>
    <lineage>
        <taxon>Bacteria</taxon>
        <taxon>Pseudomonadati</taxon>
        <taxon>Pseudomonadota</taxon>
        <taxon>Gammaproteobacteria</taxon>
        <taxon>Chromatiales</taxon>
        <taxon>Ectothiorhodospiraceae</taxon>
        <taxon>Alkalispirillum</taxon>
    </lineage>
</organism>
<evidence type="ECO:0000313" key="3">
    <source>
        <dbReference type="Proteomes" id="UP000275461"/>
    </source>
</evidence>
<dbReference type="AlphaFoldDB" id="A0A498BWW8"/>